<dbReference type="EMBL" id="JAKNBA010000006">
    <property type="protein sequence ID" value="MDE1241625.1"/>
    <property type="molecule type" value="Genomic_DNA"/>
</dbReference>
<comment type="caution">
    <text evidence="1">The sequence shown here is derived from an EMBL/GenBank/DDBJ whole genome shotgun (WGS) entry which is preliminary data.</text>
</comment>
<dbReference type="Proteomes" id="UP001140979">
    <property type="component" value="Unassembled WGS sequence"/>
</dbReference>
<reference evidence="1" key="1">
    <citation type="submission" date="2022-02" db="EMBL/GenBank/DDBJ databases">
        <title>Emergence and expansion in Europe of a Vibrio aestuarianus clonal complex pathogenic for oysters.</title>
        <authorList>
            <person name="Mesnil A."/>
            <person name="Travers M.-A."/>
        </authorList>
    </citation>
    <scope>NUCLEOTIDE SEQUENCE</scope>
    <source>
        <strain evidence="1">19_064_11T1</strain>
    </source>
</reference>
<organism evidence="1 2">
    <name type="scientific">Vibrio aestuarianus</name>
    <dbReference type="NCBI Taxonomy" id="28171"/>
    <lineage>
        <taxon>Bacteria</taxon>
        <taxon>Pseudomonadati</taxon>
        <taxon>Pseudomonadota</taxon>
        <taxon>Gammaproteobacteria</taxon>
        <taxon>Vibrionales</taxon>
        <taxon>Vibrionaceae</taxon>
        <taxon>Vibrio</taxon>
    </lineage>
</organism>
<proteinExistence type="predicted"/>
<sequence>MSDYIDIFHSVDKNELLKIEKALQSAKKDKIKQRKSDEDKLSKSVKINFTEMEYQTQIDNKKKSGYSTLSAYMRAILNRTMVVKPVVLEASKSFFHKTSGIFKDISSIASHLENGKQLDRQEVELVFQAFEVLKREFQETRLLLINCFTEDTAYEIAKEHISIEKLESLIQEKKRKNYDI</sequence>
<gene>
    <name evidence="1" type="ORF">L9W94_05575</name>
</gene>
<protein>
    <submittedName>
        <fullName evidence="1">Chromosome partitioning protein ParA</fullName>
    </submittedName>
</protein>
<evidence type="ECO:0000313" key="2">
    <source>
        <dbReference type="Proteomes" id="UP001140979"/>
    </source>
</evidence>
<name>A0A9X4EVR9_9VIBR</name>
<dbReference type="AlphaFoldDB" id="A0A9X4EVR9"/>
<accession>A0A9X4EVR9</accession>
<evidence type="ECO:0000313" key="1">
    <source>
        <dbReference type="EMBL" id="MDE1241625.1"/>
    </source>
</evidence>
<dbReference type="RefSeq" id="WP_040122865.1">
    <property type="nucleotide sequence ID" value="NZ_JAKNBA010000006.1"/>
</dbReference>